<dbReference type="InterPro" id="IPR031314">
    <property type="entry name" value="DNK_dom"/>
</dbReference>
<keyword evidence="3" id="KW-0547">Nucleotide-binding</keyword>
<feature type="binding site" evidence="2">
    <location>
        <position position="83"/>
    </location>
    <ligand>
        <name>substrate</name>
    </ligand>
</feature>
<evidence type="ECO:0000256" key="2">
    <source>
        <dbReference type="PIRSR" id="PIRSR000705-2"/>
    </source>
</evidence>
<dbReference type="GO" id="GO:0005524">
    <property type="term" value="F:ATP binding"/>
    <property type="evidence" value="ECO:0007669"/>
    <property type="project" value="UniProtKB-KW"/>
</dbReference>
<evidence type="ECO:0000313" key="5">
    <source>
        <dbReference type="EMBL" id="PQM31226.1"/>
    </source>
</evidence>
<dbReference type="Proteomes" id="UP000031565">
    <property type="component" value="Unassembled WGS sequence"/>
</dbReference>
<dbReference type="InterPro" id="IPR050566">
    <property type="entry name" value="Deoxyribonucleoside_kinase"/>
</dbReference>
<evidence type="ECO:0000256" key="1">
    <source>
        <dbReference type="PIRSR" id="PIRSR000705-1"/>
    </source>
</evidence>
<keyword evidence="5" id="KW-0418">Kinase</keyword>
<feature type="binding site" evidence="2">
    <location>
        <position position="54"/>
    </location>
    <ligand>
        <name>substrate</name>
    </ligand>
</feature>
<feature type="active site" description="Proton acceptor" evidence="1">
    <location>
        <position position="77"/>
    </location>
</feature>
<keyword evidence="6" id="KW-1185">Reference proteome</keyword>
<keyword evidence="3" id="KW-0067">ATP-binding</keyword>
<dbReference type="InterPro" id="IPR002624">
    <property type="entry name" value="DCK/DGK"/>
</dbReference>
<dbReference type="EMBL" id="JTLV02000001">
    <property type="protein sequence ID" value="PQM31226.1"/>
    <property type="molecule type" value="Genomic_DNA"/>
</dbReference>
<dbReference type="Pfam" id="PF01712">
    <property type="entry name" value="dNK"/>
    <property type="match status" value="1"/>
</dbReference>
<dbReference type="CDD" id="cd01673">
    <property type="entry name" value="dNK"/>
    <property type="match status" value="1"/>
</dbReference>
<feature type="binding site" evidence="2">
    <location>
        <position position="31"/>
    </location>
    <ligand>
        <name>substrate</name>
    </ligand>
</feature>
<dbReference type="InterPro" id="IPR027417">
    <property type="entry name" value="P-loop_NTPase"/>
</dbReference>
<feature type="domain" description="Deoxynucleoside kinase" evidence="4">
    <location>
        <begin position="3"/>
        <end position="194"/>
    </location>
</feature>
<keyword evidence="5" id="KW-0808">Transferase</keyword>
<dbReference type="PANTHER" id="PTHR10513:SF35">
    <property type="entry name" value="DEOXYADENOSINE KINASE"/>
    <property type="match status" value="1"/>
</dbReference>
<dbReference type="SUPFAM" id="SSF52540">
    <property type="entry name" value="P-loop containing nucleoside triphosphate hydrolases"/>
    <property type="match status" value="1"/>
</dbReference>
<protein>
    <submittedName>
        <fullName evidence="5">Deoxyadenosine/deoxycytidine kinase</fullName>
        <ecNumber evidence="5">2.7.1.74</ecNumber>
    </submittedName>
</protein>
<sequence length="207" mass="24751">MKIAVFGTVGAGKTKVSETLCQQLNYNLFKEPLEENPYFNDFYQDMKGFAFKMQIYMLTTRIEQFFEIDNLEDTVFDRTILEDPVFVRVSHLLEIMNDVDFKVYNRFFQNVITPILKQKLGFDVIIYLKVSTAKAVERINKRGRVLELETPYHYWEKLNEQYEVLYYELKDYYHFIVVDADNDNFAEKMTFIMQKLLMIDNKVPCLI</sequence>
<feature type="binding site" evidence="3">
    <location>
        <begin position="183"/>
        <end position="185"/>
    </location>
    <ligand>
        <name>ATP</name>
        <dbReference type="ChEBI" id="CHEBI:30616"/>
    </ligand>
</feature>
<name>A0A2P6FCQ8_9MOLU</name>
<organism evidence="5 6">
    <name type="scientific">Spiroplasma poulsonii</name>
    <dbReference type="NCBI Taxonomy" id="2138"/>
    <lineage>
        <taxon>Bacteria</taxon>
        <taxon>Bacillati</taxon>
        <taxon>Mycoplasmatota</taxon>
        <taxon>Mollicutes</taxon>
        <taxon>Entomoplasmatales</taxon>
        <taxon>Spiroplasmataceae</taxon>
        <taxon>Spiroplasma</taxon>
    </lineage>
</organism>
<dbReference type="PANTHER" id="PTHR10513">
    <property type="entry name" value="DEOXYNUCLEOSIDE KINASE"/>
    <property type="match status" value="1"/>
</dbReference>
<dbReference type="EC" id="2.7.1.74" evidence="5"/>
<dbReference type="GO" id="GO:0005737">
    <property type="term" value="C:cytoplasm"/>
    <property type="evidence" value="ECO:0007669"/>
    <property type="project" value="TreeGrafter"/>
</dbReference>
<proteinExistence type="predicted"/>
<dbReference type="OrthoDB" id="9776634at2"/>
<dbReference type="STRING" id="2138.SMSRO_v1c09940"/>
<evidence type="ECO:0000259" key="4">
    <source>
        <dbReference type="Pfam" id="PF01712"/>
    </source>
</evidence>
<dbReference type="GO" id="GO:0004137">
    <property type="term" value="F:deoxycytidine kinase activity"/>
    <property type="evidence" value="ECO:0007669"/>
    <property type="project" value="UniProtKB-EC"/>
</dbReference>
<comment type="caution">
    <text evidence="5">The sequence shown here is derived from an EMBL/GenBank/DDBJ whole genome shotgun (WGS) entry which is preliminary data.</text>
</comment>
<evidence type="ECO:0000256" key="3">
    <source>
        <dbReference type="PIRSR" id="PIRSR000705-3"/>
    </source>
</evidence>
<dbReference type="Gene3D" id="3.40.50.300">
    <property type="entry name" value="P-loop containing nucleotide triphosphate hydrolases"/>
    <property type="match status" value="1"/>
</dbReference>
<reference evidence="5 6" key="1">
    <citation type="journal article" date="2015" name="MBio">
        <title>Genome sequence of the Drosophila melanogaster male-killing Spiroplasma strain MSRO endosymbiont.</title>
        <authorList>
            <person name="Paredes J.C."/>
            <person name="Herren J.K."/>
            <person name="Schupfer F."/>
            <person name="Marin R."/>
            <person name="Claverol S."/>
            <person name="Kuo C.H."/>
            <person name="Lemaitre B."/>
            <person name="Beven L."/>
        </authorList>
    </citation>
    <scope>NUCLEOTIDE SEQUENCE [LARGE SCALE GENOMIC DNA]</scope>
    <source>
        <strain evidence="5 6">MSRO</strain>
    </source>
</reference>
<dbReference type="AlphaFoldDB" id="A0A2P6FCQ8"/>
<accession>A0A2P6FCQ8</accession>
<gene>
    <name evidence="5" type="primary">dck_2</name>
    <name evidence="5" type="ORF">SMSRO_SF010410</name>
</gene>
<feature type="binding site" evidence="2">
    <location>
        <position position="147"/>
    </location>
    <ligand>
        <name>substrate</name>
    </ligand>
</feature>
<feature type="binding site" evidence="2">
    <location>
        <position position="43"/>
    </location>
    <ligand>
        <name>substrate</name>
    </ligand>
</feature>
<dbReference type="RefSeq" id="WP_040093336.1">
    <property type="nucleotide sequence ID" value="NZ_CM020866.1"/>
</dbReference>
<feature type="binding site" evidence="2">
    <location>
        <position position="78"/>
    </location>
    <ligand>
        <name>substrate</name>
    </ligand>
</feature>
<dbReference type="PIRSF" id="PIRSF000705">
    <property type="entry name" value="DNK"/>
    <property type="match status" value="1"/>
</dbReference>
<evidence type="ECO:0000313" key="6">
    <source>
        <dbReference type="Proteomes" id="UP000031565"/>
    </source>
</evidence>
<feature type="binding site" evidence="3">
    <location>
        <begin position="138"/>
        <end position="142"/>
    </location>
    <ligand>
        <name>ATP</name>
        <dbReference type="ChEBI" id="CHEBI:30616"/>
    </ligand>
</feature>